<dbReference type="EMBL" id="QRQK01000061">
    <property type="protein sequence ID" value="RHM91196.1"/>
    <property type="molecule type" value="Genomic_DNA"/>
</dbReference>
<sequence length="362" mass="42667">MKKQELKMYSKIVTIIASIIGLFVFVSLYLVLPIPRGNKVDSDYYTYYKNIRGIYYISVEHSLELINHGSWGYLKDVDESSFTVLDDQWAKDATHVWFGDKLIENVDAKTFHINASGVAVDKDNVYIRDYSGSGSYSSYISPSHSGIDVETAEYFVHRLGSRQDEWMRDKDYVYHYDKRTDVDRNSFRIIGENWFIDKNYVYLTVYNNKTQAWDLCRIDSLQHPIEPGYCYFRNGRNVIYGDSVIVRDLDIRRFEEIGVGKYLVNDMLFLNGEPFLKDSLDVKNATFYFYGRIATDKHHVFFDRKQLDDINAATFRQISDEVFEDRNYLYTIKENSWEEEYPFDKKKERVIKCFDKCCLSVG</sequence>
<evidence type="ECO:0000256" key="1">
    <source>
        <dbReference type="SAM" id="Phobius"/>
    </source>
</evidence>
<proteinExistence type="predicted"/>
<dbReference type="InterPro" id="IPR027375">
    <property type="entry name" value="DKNYY"/>
</dbReference>
<dbReference type="Proteomes" id="UP000285109">
    <property type="component" value="Unassembled WGS sequence"/>
</dbReference>
<comment type="caution">
    <text evidence="2">The sequence shown here is derived from an EMBL/GenBank/DDBJ whole genome shotgun (WGS) entry which is preliminary data.</text>
</comment>
<dbReference type="RefSeq" id="WP_118495004.1">
    <property type="nucleotide sequence ID" value="NZ_JAQDAT010000052.1"/>
</dbReference>
<evidence type="ECO:0000313" key="2">
    <source>
        <dbReference type="EMBL" id="RHM91196.1"/>
    </source>
</evidence>
<reference evidence="2 3" key="1">
    <citation type="submission" date="2018-08" db="EMBL/GenBank/DDBJ databases">
        <title>A genome reference for cultivated species of the human gut microbiota.</title>
        <authorList>
            <person name="Zou Y."/>
            <person name="Xue W."/>
            <person name="Luo G."/>
        </authorList>
    </citation>
    <scope>NUCLEOTIDE SEQUENCE [LARGE SCALE GENOMIC DNA]</scope>
    <source>
        <strain evidence="2 3">AF31-28B-AC</strain>
    </source>
</reference>
<evidence type="ECO:0008006" key="4">
    <source>
        <dbReference type="Google" id="ProtNLM"/>
    </source>
</evidence>
<feature type="transmembrane region" description="Helical" evidence="1">
    <location>
        <begin position="12"/>
        <end position="32"/>
    </location>
</feature>
<accession>A0A415SQU7</accession>
<name>A0A415SQU7_9BACT</name>
<evidence type="ECO:0000313" key="3">
    <source>
        <dbReference type="Proteomes" id="UP000285109"/>
    </source>
</evidence>
<organism evidence="2 3">
    <name type="scientific">Phocaeicola plebeius</name>
    <dbReference type="NCBI Taxonomy" id="310297"/>
    <lineage>
        <taxon>Bacteria</taxon>
        <taxon>Pseudomonadati</taxon>
        <taxon>Bacteroidota</taxon>
        <taxon>Bacteroidia</taxon>
        <taxon>Bacteroidales</taxon>
        <taxon>Bacteroidaceae</taxon>
        <taxon>Phocaeicola</taxon>
    </lineage>
</organism>
<keyword evidence="1" id="KW-0812">Transmembrane</keyword>
<protein>
    <recommendedName>
        <fullName evidence="4">DKNYY family protein</fullName>
    </recommendedName>
</protein>
<dbReference type="Pfam" id="PF13644">
    <property type="entry name" value="DKNYY"/>
    <property type="match status" value="2"/>
</dbReference>
<keyword evidence="1" id="KW-1133">Transmembrane helix</keyword>
<gene>
    <name evidence="2" type="ORF">DWZ34_17375</name>
</gene>
<keyword evidence="1" id="KW-0472">Membrane</keyword>
<dbReference type="AlphaFoldDB" id="A0A415SQU7"/>